<dbReference type="SUPFAM" id="SSF160240">
    <property type="entry name" value="Cation efflux protein cytoplasmic domain-like"/>
    <property type="match status" value="1"/>
</dbReference>
<evidence type="ECO:0000313" key="11">
    <source>
        <dbReference type="Proteomes" id="UP000243887"/>
    </source>
</evidence>
<keyword evidence="5 7" id="KW-1133">Transmembrane helix</keyword>
<keyword evidence="3" id="KW-0813">Transport</keyword>
<dbReference type="EMBL" id="FORU01000017">
    <property type="protein sequence ID" value="SFJ80296.1"/>
    <property type="molecule type" value="Genomic_DNA"/>
</dbReference>
<dbReference type="Pfam" id="PF01545">
    <property type="entry name" value="Cation_efflux"/>
    <property type="match status" value="1"/>
</dbReference>
<evidence type="ECO:0000256" key="6">
    <source>
        <dbReference type="ARBA" id="ARBA00023136"/>
    </source>
</evidence>
<reference evidence="11" key="1">
    <citation type="submission" date="2016-10" db="EMBL/GenBank/DDBJ databases">
        <authorList>
            <person name="Varghese N."/>
            <person name="Submissions S."/>
        </authorList>
    </citation>
    <scope>NUCLEOTIDE SEQUENCE [LARGE SCALE GENOMIC DNA]</scope>
    <source>
        <strain evidence="11">DSM 26542</strain>
    </source>
</reference>
<feature type="transmembrane region" description="Helical" evidence="7">
    <location>
        <begin position="181"/>
        <end position="198"/>
    </location>
</feature>
<feature type="transmembrane region" description="Helical" evidence="7">
    <location>
        <begin position="113"/>
        <end position="135"/>
    </location>
</feature>
<evidence type="ECO:0000256" key="1">
    <source>
        <dbReference type="ARBA" id="ARBA00004141"/>
    </source>
</evidence>
<dbReference type="SUPFAM" id="SSF161111">
    <property type="entry name" value="Cation efflux protein transmembrane domain-like"/>
    <property type="match status" value="1"/>
</dbReference>
<dbReference type="Pfam" id="PF16916">
    <property type="entry name" value="ZT_dimer"/>
    <property type="match status" value="1"/>
</dbReference>
<accession>A0A1I3UEK2</accession>
<gene>
    <name evidence="10" type="ORF">SAMN04487893_1177</name>
</gene>
<dbReference type="InterPro" id="IPR027469">
    <property type="entry name" value="Cation_efflux_TMD_sf"/>
</dbReference>
<dbReference type="STRING" id="1150112.SAMN04487893_1177"/>
<dbReference type="InterPro" id="IPR027470">
    <property type="entry name" value="Cation_efflux_CTD"/>
</dbReference>
<dbReference type="PANTHER" id="PTHR43840:SF15">
    <property type="entry name" value="MITOCHONDRIAL METAL TRANSPORTER 1-RELATED"/>
    <property type="match status" value="1"/>
</dbReference>
<dbReference type="GO" id="GO:0015086">
    <property type="term" value="F:cadmium ion transmembrane transporter activity"/>
    <property type="evidence" value="ECO:0007669"/>
    <property type="project" value="TreeGrafter"/>
</dbReference>
<dbReference type="NCBIfam" id="TIGR01297">
    <property type="entry name" value="CDF"/>
    <property type="match status" value="1"/>
</dbReference>
<dbReference type="InterPro" id="IPR036837">
    <property type="entry name" value="Cation_efflux_CTD_sf"/>
</dbReference>
<dbReference type="InterPro" id="IPR050291">
    <property type="entry name" value="CDF_Transporter"/>
</dbReference>
<feature type="transmembrane region" description="Helical" evidence="7">
    <location>
        <begin position="45"/>
        <end position="65"/>
    </location>
</feature>
<dbReference type="Gene3D" id="3.30.70.1350">
    <property type="entry name" value="Cation efflux protein, cytoplasmic domain"/>
    <property type="match status" value="1"/>
</dbReference>
<feature type="transmembrane region" description="Helical" evidence="7">
    <location>
        <begin position="77"/>
        <end position="101"/>
    </location>
</feature>
<evidence type="ECO:0000256" key="4">
    <source>
        <dbReference type="ARBA" id="ARBA00022692"/>
    </source>
</evidence>
<dbReference type="OrthoDB" id="9806522at2"/>
<feature type="domain" description="Cation efflux protein cytoplasmic" evidence="9">
    <location>
        <begin position="219"/>
        <end position="289"/>
    </location>
</feature>
<evidence type="ECO:0000259" key="9">
    <source>
        <dbReference type="Pfam" id="PF16916"/>
    </source>
</evidence>
<proteinExistence type="inferred from homology"/>
<keyword evidence="11" id="KW-1185">Reference proteome</keyword>
<protein>
    <submittedName>
        <fullName evidence="10">Cation diffusion facilitator family transporter</fullName>
    </submittedName>
</protein>
<dbReference type="GO" id="GO:0015341">
    <property type="term" value="F:zinc efflux antiporter activity"/>
    <property type="evidence" value="ECO:0007669"/>
    <property type="project" value="TreeGrafter"/>
</dbReference>
<evidence type="ECO:0000256" key="7">
    <source>
        <dbReference type="SAM" id="Phobius"/>
    </source>
</evidence>
<name>A0A1I3UEK2_9FLAO</name>
<comment type="similarity">
    <text evidence="2">Belongs to the cation diffusion facilitator (CDF) transporter (TC 2.A.4) family.</text>
</comment>
<comment type="subcellular location">
    <subcellularLocation>
        <location evidence="1">Membrane</location>
        <topology evidence="1">Multi-pass membrane protein</topology>
    </subcellularLocation>
</comment>
<dbReference type="GO" id="GO:0006882">
    <property type="term" value="P:intracellular zinc ion homeostasis"/>
    <property type="evidence" value="ECO:0007669"/>
    <property type="project" value="TreeGrafter"/>
</dbReference>
<feature type="domain" description="Cation efflux protein transmembrane" evidence="8">
    <location>
        <begin position="16"/>
        <end position="206"/>
    </location>
</feature>
<dbReference type="GO" id="GO:0015093">
    <property type="term" value="F:ferrous iron transmembrane transporter activity"/>
    <property type="evidence" value="ECO:0007669"/>
    <property type="project" value="TreeGrafter"/>
</dbReference>
<dbReference type="InterPro" id="IPR002524">
    <property type="entry name" value="Cation_efflux"/>
</dbReference>
<organism evidence="10 11">
    <name type="scientific">Myroides guanonis</name>
    <dbReference type="NCBI Taxonomy" id="1150112"/>
    <lineage>
        <taxon>Bacteria</taxon>
        <taxon>Pseudomonadati</taxon>
        <taxon>Bacteroidota</taxon>
        <taxon>Flavobacteriia</taxon>
        <taxon>Flavobacteriales</taxon>
        <taxon>Flavobacteriaceae</taxon>
        <taxon>Myroides</taxon>
    </lineage>
</organism>
<feature type="transmembrane region" description="Helical" evidence="7">
    <location>
        <begin position="156"/>
        <end position="175"/>
    </location>
</feature>
<dbReference type="PANTHER" id="PTHR43840">
    <property type="entry name" value="MITOCHONDRIAL METAL TRANSPORTER 1-RELATED"/>
    <property type="match status" value="1"/>
</dbReference>
<evidence type="ECO:0000313" key="10">
    <source>
        <dbReference type="EMBL" id="SFJ80296.1"/>
    </source>
</evidence>
<feature type="transmembrane region" description="Helical" evidence="7">
    <location>
        <begin position="14"/>
        <end position="33"/>
    </location>
</feature>
<evidence type="ECO:0000256" key="5">
    <source>
        <dbReference type="ARBA" id="ARBA00022989"/>
    </source>
</evidence>
<dbReference type="RefSeq" id="WP_090680882.1">
    <property type="nucleotide sequence ID" value="NZ_FORU01000017.1"/>
</dbReference>
<keyword evidence="6 7" id="KW-0472">Membrane</keyword>
<dbReference type="AlphaFoldDB" id="A0A1I3UEK2"/>
<dbReference type="GO" id="GO:0005886">
    <property type="term" value="C:plasma membrane"/>
    <property type="evidence" value="ECO:0007669"/>
    <property type="project" value="TreeGrafter"/>
</dbReference>
<dbReference type="InterPro" id="IPR058533">
    <property type="entry name" value="Cation_efflux_TM"/>
</dbReference>
<evidence type="ECO:0000256" key="3">
    <source>
        <dbReference type="ARBA" id="ARBA00022448"/>
    </source>
</evidence>
<dbReference type="Gene3D" id="1.20.1510.10">
    <property type="entry name" value="Cation efflux protein transmembrane domain"/>
    <property type="match status" value="1"/>
</dbReference>
<sequence>MNSKARENYQFQKIVATVGVLLFLVKIVAWYLTNSIAILTDALESVINVISGFVGLYSLYLSSLPRDRNHPYGHGKVEFISASLEGALIIVAGLVIIYEAIKNLSLPSEIQQLDYGIVLISITAVVNYILGRYAVQKGTKNNSLALIASGKHLQSDTYSTIGIIIGLVLLFFTGYQWLDSAVALLFAGIIIVTGYKIVRRAISGIMDESDERLLLEVVANLQEIRRDNWIDLHNLRIIKYGSVLHFDCHLTLPWYFTIVEGHHEVEALEKAINEGFGSELELFVHMDDCKEFSCAICSKTDCPVRQHPFEKQVVWNIENISKNKRHNCTDEFKEV</sequence>
<dbReference type="Proteomes" id="UP000243887">
    <property type="component" value="Unassembled WGS sequence"/>
</dbReference>
<keyword evidence="4 7" id="KW-0812">Transmembrane</keyword>
<evidence type="ECO:0000259" key="8">
    <source>
        <dbReference type="Pfam" id="PF01545"/>
    </source>
</evidence>
<evidence type="ECO:0000256" key="2">
    <source>
        <dbReference type="ARBA" id="ARBA00008114"/>
    </source>
</evidence>